<dbReference type="InterPro" id="IPR018466">
    <property type="entry name" value="Kre9/Knh1-like_N"/>
</dbReference>
<accession>M2TDI4</accession>
<reference evidence="6" key="2">
    <citation type="journal article" date="2013" name="PLoS Genet.">
        <title>Comparative genome structure, secondary metabolite, and effector coding capacity across Cochliobolus pathogens.</title>
        <authorList>
            <person name="Condon B.J."/>
            <person name="Leng Y."/>
            <person name="Wu D."/>
            <person name="Bushley K.E."/>
            <person name="Ohm R.A."/>
            <person name="Otillar R."/>
            <person name="Martin J."/>
            <person name="Schackwitz W."/>
            <person name="Grimwood J."/>
            <person name="MohdZainudin N."/>
            <person name="Xue C."/>
            <person name="Wang R."/>
            <person name="Manning V.A."/>
            <person name="Dhillon B."/>
            <person name="Tu Z.J."/>
            <person name="Steffenson B.J."/>
            <person name="Salamov A."/>
            <person name="Sun H."/>
            <person name="Lowry S."/>
            <person name="LaButti K."/>
            <person name="Han J."/>
            <person name="Copeland A."/>
            <person name="Lindquist E."/>
            <person name="Barry K."/>
            <person name="Schmutz J."/>
            <person name="Baker S.E."/>
            <person name="Ciuffetti L.M."/>
            <person name="Grigoriev I.V."/>
            <person name="Zhong S."/>
            <person name="Turgeon B.G."/>
        </authorList>
    </citation>
    <scope>NUCLEOTIDE SEQUENCE [LARGE SCALE GENOMIC DNA]</scope>
    <source>
        <strain evidence="6">C5 / ATCC 48332 / race O</strain>
    </source>
</reference>
<dbReference type="EMBL" id="KB445570">
    <property type="protein sequence ID" value="EMD95535.1"/>
    <property type="molecule type" value="Genomic_DNA"/>
</dbReference>
<dbReference type="Pfam" id="PF10342">
    <property type="entry name" value="Kre9_KNH"/>
    <property type="match status" value="1"/>
</dbReference>
<proteinExistence type="predicted"/>
<dbReference type="AlphaFoldDB" id="M2TDI4"/>
<feature type="chain" id="PRO_5004026339" description="Yeast cell wall synthesis Kre9/Knh1-like N-terminal domain-containing protein" evidence="3">
    <location>
        <begin position="18"/>
        <end position="240"/>
    </location>
</feature>
<dbReference type="OrthoDB" id="4094614at2759"/>
<dbReference type="eggNOG" id="ENOG502S56Q">
    <property type="taxonomic scope" value="Eukaryota"/>
</dbReference>
<evidence type="ECO:0000256" key="3">
    <source>
        <dbReference type="SAM" id="SignalP"/>
    </source>
</evidence>
<keyword evidence="1 3" id="KW-0732">Signal</keyword>
<dbReference type="HOGENOM" id="CLU_065618_2_2_1"/>
<evidence type="ECO:0000313" key="5">
    <source>
        <dbReference type="EMBL" id="EMD95535.1"/>
    </source>
</evidence>
<protein>
    <recommendedName>
        <fullName evidence="4">Yeast cell wall synthesis Kre9/Knh1-like N-terminal domain-containing protein</fullName>
    </recommendedName>
</protein>
<evidence type="ECO:0000313" key="6">
    <source>
        <dbReference type="Proteomes" id="UP000016936"/>
    </source>
</evidence>
<dbReference type="PANTHER" id="PTHR40633">
    <property type="entry name" value="MATRIX PROTEIN, PUTATIVE (AFU_ORTHOLOGUE AFUA_8G05410)-RELATED"/>
    <property type="match status" value="1"/>
</dbReference>
<reference evidence="5 6" key="1">
    <citation type="journal article" date="2012" name="PLoS Pathog.">
        <title>Diverse lifestyles and strategies of plant pathogenesis encoded in the genomes of eighteen Dothideomycetes fungi.</title>
        <authorList>
            <person name="Ohm R.A."/>
            <person name="Feau N."/>
            <person name="Henrissat B."/>
            <person name="Schoch C.L."/>
            <person name="Horwitz B.A."/>
            <person name="Barry K.W."/>
            <person name="Condon B.J."/>
            <person name="Copeland A.C."/>
            <person name="Dhillon B."/>
            <person name="Glaser F."/>
            <person name="Hesse C.N."/>
            <person name="Kosti I."/>
            <person name="LaButti K."/>
            <person name="Lindquist E.A."/>
            <person name="Lucas S."/>
            <person name="Salamov A.A."/>
            <person name="Bradshaw R.E."/>
            <person name="Ciuffetti L."/>
            <person name="Hamelin R.C."/>
            <person name="Kema G.H.J."/>
            <person name="Lawrence C."/>
            <person name="Scott J.A."/>
            <person name="Spatafora J.W."/>
            <person name="Turgeon B.G."/>
            <person name="de Wit P.J.G.M."/>
            <person name="Zhong S."/>
            <person name="Goodwin S.B."/>
            <person name="Grigoriev I.V."/>
        </authorList>
    </citation>
    <scope>NUCLEOTIDE SEQUENCE [LARGE SCALE GENOMIC DNA]</scope>
    <source>
        <strain evidence="6">C5 / ATCC 48332 / race O</strain>
    </source>
</reference>
<dbReference type="OMA" id="ITWQAKP"/>
<evidence type="ECO:0000256" key="1">
    <source>
        <dbReference type="ARBA" id="ARBA00022729"/>
    </source>
</evidence>
<feature type="domain" description="Yeast cell wall synthesis Kre9/Knh1-like N-terminal" evidence="4">
    <location>
        <begin position="36"/>
        <end position="123"/>
    </location>
</feature>
<sequence>MYSKATIISIFAGFAAAQIHPAVGDPKGNPITRPLNEIVPKCEPFTITWEPTTPNTVSVLLLKGPATNVVKFGPSLAEGIKNSGSLTWTPAADLPVTEANQGYGLQIIDDVTGQYQYSTQFGISAGDCGAVSSSAAPSVAPSSTPAAGYPASTPSAAGYPAHTPVAPSSVASVAPYPTTMASAPAPIATGGLYPNGTVPKPTGANSTSPPLPEQTTNAAAGLSAGLGFVGAAAAVVAFVL</sequence>
<name>M2TDI4_COCH5</name>
<dbReference type="InterPro" id="IPR052982">
    <property type="entry name" value="SRP1/TIP1-like"/>
</dbReference>
<dbReference type="PANTHER" id="PTHR40633:SF1">
    <property type="entry name" value="GPI ANCHORED SERINE-THREONINE RICH PROTEIN (AFU_ORTHOLOGUE AFUA_1G03630)"/>
    <property type="match status" value="1"/>
</dbReference>
<dbReference type="Proteomes" id="UP000016936">
    <property type="component" value="Unassembled WGS sequence"/>
</dbReference>
<evidence type="ECO:0000256" key="2">
    <source>
        <dbReference type="SAM" id="MobiDB-lite"/>
    </source>
</evidence>
<gene>
    <name evidence="5" type="ORF">COCHEDRAFT_1089584</name>
</gene>
<evidence type="ECO:0000259" key="4">
    <source>
        <dbReference type="Pfam" id="PF10342"/>
    </source>
</evidence>
<feature type="compositionally biased region" description="Polar residues" evidence="2">
    <location>
        <begin position="203"/>
        <end position="215"/>
    </location>
</feature>
<organism evidence="5 6">
    <name type="scientific">Cochliobolus heterostrophus (strain C5 / ATCC 48332 / race O)</name>
    <name type="common">Southern corn leaf blight fungus</name>
    <name type="synonym">Bipolaris maydis</name>
    <dbReference type="NCBI Taxonomy" id="701091"/>
    <lineage>
        <taxon>Eukaryota</taxon>
        <taxon>Fungi</taxon>
        <taxon>Dikarya</taxon>
        <taxon>Ascomycota</taxon>
        <taxon>Pezizomycotina</taxon>
        <taxon>Dothideomycetes</taxon>
        <taxon>Pleosporomycetidae</taxon>
        <taxon>Pleosporales</taxon>
        <taxon>Pleosporineae</taxon>
        <taxon>Pleosporaceae</taxon>
        <taxon>Bipolaris</taxon>
    </lineage>
</organism>
<keyword evidence="6" id="KW-1185">Reference proteome</keyword>
<feature type="signal peptide" evidence="3">
    <location>
        <begin position="1"/>
        <end position="17"/>
    </location>
</feature>
<feature type="region of interest" description="Disordered" evidence="2">
    <location>
        <begin position="194"/>
        <end position="215"/>
    </location>
</feature>